<evidence type="ECO:0000313" key="1">
    <source>
        <dbReference type="EMBL" id="KKN07893.1"/>
    </source>
</evidence>
<proteinExistence type="predicted"/>
<protein>
    <submittedName>
        <fullName evidence="1">Uncharacterized protein</fullName>
    </submittedName>
</protein>
<reference evidence="1" key="1">
    <citation type="journal article" date="2015" name="Nature">
        <title>Complex archaea that bridge the gap between prokaryotes and eukaryotes.</title>
        <authorList>
            <person name="Spang A."/>
            <person name="Saw J.H."/>
            <person name="Jorgensen S.L."/>
            <person name="Zaremba-Niedzwiedzka K."/>
            <person name="Martijn J."/>
            <person name="Lind A.E."/>
            <person name="van Eijk R."/>
            <person name="Schleper C."/>
            <person name="Guy L."/>
            <person name="Ettema T.J."/>
        </authorList>
    </citation>
    <scope>NUCLEOTIDE SEQUENCE</scope>
</reference>
<accession>A0A0F9QRP9</accession>
<comment type="caution">
    <text evidence="1">The sequence shown here is derived from an EMBL/GenBank/DDBJ whole genome shotgun (WGS) entry which is preliminary data.</text>
</comment>
<gene>
    <name evidence="1" type="ORF">LCGC14_1062280</name>
</gene>
<dbReference type="AlphaFoldDB" id="A0A0F9QRP9"/>
<organism evidence="1">
    <name type="scientific">marine sediment metagenome</name>
    <dbReference type="NCBI Taxonomy" id="412755"/>
    <lineage>
        <taxon>unclassified sequences</taxon>
        <taxon>metagenomes</taxon>
        <taxon>ecological metagenomes</taxon>
    </lineage>
</organism>
<name>A0A0F9QRP9_9ZZZZ</name>
<dbReference type="EMBL" id="LAZR01004516">
    <property type="protein sequence ID" value="KKN07893.1"/>
    <property type="molecule type" value="Genomic_DNA"/>
</dbReference>
<sequence length="66" mass="7636">MMNNTWIKTSLETRTIDSDCWGKTKYEFWLDCMGLMETSWLLFAGLDRYKQGGHGYPGTEMESASD</sequence>